<evidence type="ECO:0000256" key="3">
    <source>
        <dbReference type="ARBA" id="ARBA00022741"/>
    </source>
</evidence>
<evidence type="ECO:0000256" key="8">
    <source>
        <dbReference type="ARBA" id="ARBA00023235"/>
    </source>
</evidence>
<dbReference type="InterPro" id="IPR004589">
    <property type="entry name" value="DNA_helicase_ATP-dep_RecQ"/>
</dbReference>
<dbReference type="NCBIfam" id="TIGR00614">
    <property type="entry name" value="recQ_fam"/>
    <property type="match status" value="1"/>
</dbReference>
<sequence>MSNTGDAANADLRASADSVLARLVGDESGTARLREDQWRAIEALVAEKRRALVVQRTGWGKSAVYFVATSLLRERGSGPTVIVSPLLALMRNQVEAAARAGIHARTINSSNTEEWETVQAEVAAGAVDVLLVSPERLNNPDFRDEVLPRLAAATGLLVVDEAHCISDWGHDFRPDYRRLRTMLAELPAGVPVLATTATANARVTADVAEQLGTGAGSDALVLRGPLDRESLSLSVLRLPDAAHRLAWLADHLGELPGSGIIYTLTVAAAEEVTTYLRQCGHTVASYTGRTENAERQQAEEDLLANRVKALVATSALGMGFDKPDLGFVVHLGSPSSPIAYYQQVGRAGRGVEHAEVLLLPGREDEAIWQYFASVAFPPEEQVRRTLDALDRAGRPLSLPALEPLVELRRTRLETMLKVLDVDGAVRRVRGGWTGTGQPWVYDTERYAWVAKQREAEQQAMRDYATTSGCRMEFLRRQLDDEAAAPCGRCDNCAGARFTPDVSQAALDAALGELGRPGVEVEPRKMWPTGLAAVGLDLKGRIPQGEQAFAGRALGRLSDIGWGNRLRPMLSPQASDGPVPDDVVSAVVSVLADWAKGPGGWASGQPDAPARPVGVVTVASRSRPALVGSLGARIAEVGRMPLLGAVEYAPGAAGERLSQSNSAQRVRGLHQALVIPPGLAAALAGADGPVLLVDDFADTGWTLAVSARLLRRAGAAGVFPLVLAVQG</sequence>
<dbReference type="EMBL" id="BAAAYL010000001">
    <property type="protein sequence ID" value="GAA3376534.1"/>
    <property type="molecule type" value="Genomic_DNA"/>
</dbReference>
<keyword evidence="5 15" id="KW-0347">Helicase</keyword>
<dbReference type="GO" id="GO:0004386">
    <property type="term" value="F:helicase activity"/>
    <property type="evidence" value="ECO:0007669"/>
    <property type="project" value="UniProtKB-KW"/>
</dbReference>
<dbReference type="SMART" id="SM00490">
    <property type="entry name" value="HELICc"/>
    <property type="match status" value="1"/>
</dbReference>
<dbReference type="InterPro" id="IPR032284">
    <property type="entry name" value="RecQ_Zn-bd"/>
</dbReference>
<dbReference type="SUPFAM" id="SSF52540">
    <property type="entry name" value="P-loop containing nucleoside triphosphate hydrolases"/>
    <property type="match status" value="1"/>
</dbReference>
<evidence type="ECO:0000259" key="13">
    <source>
        <dbReference type="PROSITE" id="PS51192"/>
    </source>
</evidence>
<dbReference type="Proteomes" id="UP001499990">
    <property type="component" value="Unassembled WGS sequence"/>
</dbReference>
<dbReference type="InterPro" id="IPR029057">
    <property type="entry name" value="PRTase-like"/>
</dbReference>
<evidence type="ECO:0000256" key="11">
    <source>
        <dbReference type="ARBA" id="ARBA00044535"/>
    </source>
</evidence>
<name>A0ABP6SGT7_9ACTN</name>
<dbReference type="Gene3D" id="1.10.10.10">
    <property type="entry name" value="Winged helix-like DNA-binding domain superfamily/Winged helix DNA-binding domain"/>
    <property type="match status" value="1"/>
</dbReference>
<dbReference type="PANTHER" id="PTHR13710">
    <property type="entry name" value="DNA HELICASE RECQ FAMILY MEMBER"/>
    <property type="match status" value="1"/>
</dbReference>
<evidence type="ECO:0000256" key="9">
    <source>
        <dbReference type="ARBA" id="ARBA00034617"/>
    </source>
</evidence>
<keyword evidence="4" id="KW-0378">Hydrolase</keyword>
<evidence type="ECO:0000256" key="12">
    <source>
        <dbReference type="ARBA" id="ARBA00044550"/>
    </source>
</evidence>
<evidence type="ECO:0000256" key="2">
    <source>
        <dbReference type="ARBA" id="ARBA00022723"/>
    </source>
</evidence>
<evidence type="ECO:0000256" key="5">
    <source>
        <dbReference type="ARBA" id="ARBA00022806"/>
    </source>
</evidence>
<dbReference type="InterPro" id="IPR036388">
    <property type="entry name" value="WH-like_DNA-bd_sf"/>
</dbReference>
<keyword evidence="3" id="KW-0547">Nucleotide-binding</keyword>
<evidence type="ECO:0000313" key="16">
    <source>
        <dbReference type="Proteomes" id="UP001499990"/>
    </source>
</evidence>
<evidence type="ECO:0000256" key="1">
    <source>
        <dbReference type="ARBA" id="ARBA00005446"/>
    </source>
</evidence>
<gene>
    <name evidence="15" type="ORF">GCM10020367_48580</name>
</gene>
<dbReference type="PANTHER" id="PTHR13710:SF105">
    <property type="entry name" value="ATP-DEPENDENT DNA HELICASE Q1"/>
    <property type="match status" value="1"/>
</dbReference>
<keyword evidence="8" id="KW-0413">Isomerase</keyword>
<evidence type="ECO:0000256" key="6">
    <source>
        <dbReference type="ARBA" id="ARBA00022840"/>
    </source>
</evidence>
<dbReference type="PROSITE" id="PS51192">
    <property type="entry name" value="HELICASE_ATP_BIND_1"/>
    <property type="match status" value="1"/>
</dbReference>
<dbReference type="CDD" id="cd06223">
    <property type="entry name" value="PRTases_typeI"/>
    <property type="match status" value="1"/>
</dbReference>
<protein>
    <recommendedName>
        <fullName evidence="11">ATP-dependent DNA helicase RecQ</fullName>
        <ecNumber evidence="10">5.6.2.4</ecNumber>
    </recommendedName>
    <alternativeName>
        <fullName evidence="12">DNA 3'-5' helicase RecQ</fullName>
    </alternativeName>
</protein>
<evidence type="ECO:0000256" key="7">
    <source>
        <dbReference type="ARBA" id="ARBA00023125"/>
    </source>
</evidence>
<dbReference type="Pfam" id="PF00270">
    <property type="entry name" value="DEAD"/>
    <property type="match status" value="1"/>
</dbReference>
<dbReference type="InterPro" id="IPR001650">
    <property type="entry name" value="Helicase_C-like"/>
</dbReference>
<evidence type="ECO:0000256" key="10">
    <source>
        <dbReference type="ARBA" id="ARBA00034808"/>
    </source>
</evidence>
<dbReference type="PROSITE" id="PS51194">
    <property type="entry name" value="HELICASE_CTER"/>
    <property type="match status" value="1"/>
</dbReference>
<dbReference type="EC" id="5.6.2.4" evidence="10"/>
<proteinExistence type="inferred from homology"/>
<dbReference type="Gene3D" id="3.40.50.300">
    <property type="entry name" value="P-loop containing nucleotide triphosphate hydrolases"/>
    <property type="match status" value="2"/>
</dbReference>
<accession>A0ABP6SGT7</accession>
<dbReference type="SUPFAM" id="SSF53271">
    <property type="entry name" value="PRTase-like"/>
    <property type="match status" value="1"/>
</dbReference>
<dbReference type="InterPro" id="IPR014001">
    <property type="entry name" value="Helicase_ATP-bd"/>
</dbReference>
<feature type="domain" description="Helicase ATP-binding" evidence="13">
    <location>
        <begin position="42"/>
        <end position="217"/>
    </location>
</feature>
<feature type="domain" description="Helicase C-terminal" evidence="14">
    <location>
        <begin position="247"/>
        <end position="397"/>
    </location>
</feature>
<keyword evidence="7" id="KW-0238">DNA-binding</keyword>
<dbReference type="SMART" id="SM00487">
    <property type="entry name" value="DEXDc"/>
    <property type="match status" value="1"/>
</dbReference>
<keyword evidence="16" id="KW-1185">Reference proteome</keyword>
<reference evidence="16" key="1">
    <citation type="journal article" date="2019" name="Int. J. Syst. Evol. Microbiol.">
        <title>The Global Catalogue of Microorganisms (GCM) 10K type strain sequencing project: providing services to taxonomists for standard genome sequencing and annotation.</title>
        <authorList>
            <consortium name="The Broad Institute Genomics Platform"/>
            <consortium name="The Broad Institute Genome Sequencing Center for Infectious Disease"/>
            <person name="Wu L."/>
            <person name="Ma J."/>
        </authorList>
    </citation>
    <scope>NUCLEOTIDE SEQUENCE [LARGE SCALE GENOMIC DNA]</scope>
    <source>
        <strain evidence="16">JCM 9651</strain>
    </source>
</reference>
<dbReference type="Pfam" id="PF00271">
    <property type="entry name" value="Helicase_C"/>
    <property type="match status" value="1"/>
</dbReference>
<dbReference type="InterPro" id="IPR027417">
    <property type="entry name" value="P-loop_NTPase"/>
</dbReference>
<keyword evidence="6" id="KW-0067">ATP-binding</keyword>
<evidence type="ECO:0000259" key="14">
    <source>
        <dbReference type="PROSITE" id="PS51194"/>
    </source>
</evidence>
<dbReference type="Gene3D" id="3.40.50.2020">
    <property type="match status" value="1"/>
</dbReference>
<dbReference type="InterPro" id="IPR011545">
    <property type="entry name" value="DEAD/DEAH_box_helicase_dom"/>
</dbReference>
<evidence type="ECO:0000313" key="15">
    <source>
        <dbReference type="EMBL" id="GAA3376534.1"/>
    </source>
</evidence>
<comment type="catalytic activity">
    <reaction evidence="9">
        <text>Couples ATP hydrolysis with the unwinding of duplex DNA by translocating in the 3'-5' direction.</text>
        <dbReference type="EC" id="5.6.2.4"/>
    </reaction>
</comment>
<dbReference type="Pfam" id="PF16124">
    <property type="entry name" value="RecQ_Zn_bind"/>
    <property type="match status" value="1"/>
</dbReference>
<dbReference type="InterPro" id="IPR000836">
    <property type="entry name" value="PRTase_dom"/>
</dbReference>
<dbReference type="RefSeq" id="WP_345041257.1">
    <property type="nucleotide sequence ID" value="NZ_BAAAYL010000001.1"/>
</dbReference>
<evidence type="ECO:0000256" key="4">
    <source>
        <dbReference type="ARBA" id="ARBA00022801"/>
    </source>
</evidence>
<keyword evidence="2" id="KW-0479">Metal-binding</keyword>
<organism evidence="15 16">
    <name type="scientific">Streptomyces sannanensis</name>
    <dbReference type="NCBI Taxonomy" id="285536"/>
    <lineage>
        <taxon>Bacteria</taxon>
        <taxon>Bacillati</taxon>
        <taxon>Actinomycetota</taxon>
        <taxon>Actinomycetes</taxon>
        <taxon>Kitasatosporales</taxon>
        <taxon>Streptomycetaceae</taxon>
        <taxon>Streptomyces</taxon>
    </lineage>
</organism>
<comment type="similarity">
    <text evidence="1">Belongs to the helicase family. RecQ subfamily.</text>
</comment>
<comment type="caution">
    <text evidence="15">The sequence shown here is derived from an EMBL/GenBank/DDBJ whole genome shotgun (WGS) entry which is preliminary data.</text>
</comment>